<organism evidence="1 2">
    <name type="scientific">Sphingomicrobium clamense</name>
    <dbReference type="NCBI Taxonomy" id="2851013"/>
    <lineage>
        <taxon>Bacteria</taxon>
        <taxon>Pseudomonadati</taxon>
        <taxon>Pseudomonadota</taxon>
        <taxon>Alphaproteobacteria</taxon>
        <taxon>Sphingomonadales</taxon>
        <taxon>Sphingomonadaceae</taxon>
        <taxon>Sphingomicrobium</taxon>
    </lineage>
</organism>
<keyword evidence="2" id="KW-1185">Reference proteome</keyword>
<evidence type="ECO:0000313" key="1">
    <source>
        <dbReference type="EMBL" id="MBW0145756.1"/>
    </source>
</evidence>
<accession>A0ABS6V874</accession>
<dbReference type="RefSeq" id="WP_218633637.1">
    <property type="nucleotide sequence ID" value="NZ_JAHVAH010000001.1"/>
</dbReference>
<protein>
    <submittedName>
        <fullName evidence="1">Uncharacterized protein</fullName>
    </submittedName>
</protein>
<proteinExistence type="predicted"/>
<dbReference type="Proteomes" id="UP000698028">
    <property type="component" value="Unassembled WGS sequence"/>
</dbReference>
<gene>
    <name evidence="1" type="ORF">KTQ36_10685</name>
</gene>
<sequence length="66" mass="7095">MNALSPEEKIPDIFAQALAMNPRAAATYRALDLETRRALCDTIARAPGCGARNILVNGAIRELLAD</sequence>
<name>A0ABS6V874_9SPHN</name>
<reference evidence="1 2" key="1">
    <citation type="submission" date="2021-07" db="EMBL/GenBank/DDBJ databases">
        <title>The draft genome sequence of Sphingomicrobium sp. B8.</title>
        <authorList>
            <person name="Mu L."/>
        </authorList>
    </citation>
    <scope>NUCLEOTIDE SEQUENCE [LARGE SCALE GENOMIC DNA]</scope>
    <source>
        <strain evidence="1 2">B8</strain>
    </source>
</reference>
<comment type="caution">
    <text evidence="1">The sequence shown here is derived from an EMBL/GenBank/DDBJ whole genome shotgun (WGS) entry which is preliminary data.</text>
</comment>
<evidence type="ECO:0000313" key="2">
    <source>
        <dbReference type="Proteomes" id="UP000698028"/>
    </source>
</evidence>
<dbReference type="EMBL" id="JAHVAH010000001">
    <property type="protein sequence ID" value="MBW0145756.1"/>
    <property type="molecule type" value="Genomic_DNA"/>
</dbReference>